<comment type="caution">
    <text evidence="2">The sequence shown here is derived from an EMBL/GenBank/DDBJ whole genome shotgun (WGS) entry which is preliminary data.</text>
</comment>
<organism evidence="2 3">
    <name type="scientific">Gracilibacillus dipsosauri</name>
    <dbReference type="NCBI Taxonomy" id="178340"/>
    <lineage>
        <taxon>Bacteria</taxon>
        <taxon>Bacillati</taxon>
        <taxon>Bacillota</taxon>
        <taxon>Bacilli</taxon>
        <taxon>Bacillales</taxon>
        <taxon>Bacillaceae</taxon>
        <taxon>Gracilibacillus</taxon>
    </lineage>
</organism>
<evidence type="ECO:0000256" key="1">
    <source>
        <dbReference type="SAM" id="MobiDB-lite"/>
    </source>
</evidence>
<protein>
    <submittedName>
        <fullName evidence="2">Dockerin type 1</fullName>
    </submittedName>
</protein>
<evidence type="ECO:0000313" key="2">
    <source>
        <dbReference type="EMBL" id="PWU67733.1"/>
    </source>
</evidence>
<keyword evidence="3" id="KW-1185">Reference proteome</keyword>
<dbReference type="Pfam" id="PF14262">
    <property type="entry name" value="Cthe_2159"/>
    <property type="match status" value="1"/>
</dbReference>
<sequence>MERIINYRWFLTLSVILIITISGCSQENGEATDELINNLVQYDTDDAYTSWEDQEAISIHLDGKEVIAEENDSVLVSQNQINIYTSGTYVIDGTLEDGQIVVDAEDSGTVRLILNGVSLQSSTSAPIYIKQAEKTVISLEEDTQNTLTDATEYVYADEETDEPEATIFSKDDLTINGSGTLKINGNYNDGITSRDALKIIGGTINITSIDDGIVGRDLFAMKKASITIDAKGDGVKSSNDEDESKGNIILENGELNIEAGGDGIQAEKSVYGIDGKYSIISGGGSPEEIEGTTTDFDRMGEIPNGENPPENMPQMPSNTDRSDLPEGDFPSNGGDSPQASSQNKDETEDTESTKGIKANEEIHILNGSFTIDSFDDALHSNKNLVISDGDLFLSTGDDAIHADGDVQIENGTIDVKKSYEGLEGLNITITGGDIHIHAEDDGVNVNSSSNYANMPGMSNTDTETTSESNEETTETGELLIEDGYLYVDANGDGLDSNTSITMTGGIVLVYGPSSSGNGSLDYDQSFNIEGGTLVAVGSSGMAQGVSEDSSQSTIMMTYSEIQNAETTLYLENSNGEKILAIEPEKDFQTILISSEDLQQGKNYILYNGGSITGDKVDGVYENADYQEGIQAIEFTLNTAMTYLNEEGVTEQQSNPKGGRWGQRKDFNQ</sequence>
<feature type="region of interest" description="Disordered" evidence="1">
    <location>
        <begin position="647"/>
        <end position="668"/>
    </location>
</feature>
<evidence type="ECO:0000313" key="3">
    <source>
        <dbReference type="Proteomes" id="UP000245624"/>
    </source>
</evidence>
<feature type="compositionally biased region" description="Polar residues" evidence="1">
    <location>
        <begin position="333"/>
        <end position="342"/>
    </location>
</feature>
<dbReference type="Proteomes" id="UP000245624">
    <property type="component" value="Unassembled WGS sequence"/>
</dbReference>
<gene>
    <name evidence="2" type="ORF">DLJ74_14870</name>
</gene>
<dbReference type="RefSeq" id="WP_109985059.1">
    <property type="nucleotide sequence ID" value="NZ_QGTD01000013.1"/>
</dbReference>
<proteinExistence type="predicted"/>
<dbReference type="InterPro" id="IPR025584">
    <property type="entry name" value="Cthe_2159"/>
</dbReference>
<dbReference type="OrthoDB" id="9812829at2"/>
<reference evidence="2 3" key="1">
    <citation type="submission" date="2018-05" db="EMBL/GenBank/DDBJ databases">
        <title>Genomic analysis of Gracilibacillus dipsosauri DD1 reveals novel features of a salt-tolerant amylase.</title>
        <authorList>
            <person name="Deutch C.E."/>
            <person name="Yang S."/>
        </authorList>
    </citation>
    <scope>NUCLEOTIDE SEQUENCE [LARGE SCALE GENOMIC DNA]</scope>
    <source>
        <strain evidence="2 3">DD1</strain>
    </source>
</reference>
<accession>A0A317KWR4</accession>
<name>A0A317KWR4_9BACI</name>
<dbReference type="AlphaFoldDB" id="A0A317KWR4"/>
<feature type="region of interest" description="Disordered" evidence="1">
    <location>
        <begin position="453"/>
        <end position="474"/>
    </location>
</feature>
<dbReference type="PROSITE" id="PS51257">
    <property type="entry name" value="PROKAR_LIPOPROTEIN"/>
    <property type="match status" value="1"/>
</dbReference>
<feature type="region of interest" description="Disordered" evidence="1">
    <location>
        <begin position="279"/>
        <end position="359"/>
    </location>
</feature>
<dbReference type="EMBL" id="QGTD01000013">
    <property type="protein sequence ID" value="PWU67733.1"/>
    <property type="molecule type" value="Genomic_DNA"/>
</dbReference>